<reference evidence="1 2" key="1">
    <citation type="submission" date="2018-02" db="EMBL/GenBank/DDBJ databases">
        <title>Draft genome of wild Prunus yedoensis var. nudiflora.</title>
        <authorList>
            <person name="Baek S."/>
            <person name="Kim J.-H."/>
            <person name="Choi K."/>
            <person name="Kim G.-B."/>
            <person name="Cho A."/>
            <person name="Jang H."/>
            <person name="Shin C.-H."/>
            <person name="Yu H.-J."/>
            <person name="Mun J.-H."/>
        </authorList>
    </citation>
    <scope>NUCLEOTIDE SEQUENCE [LARGE SCALE GENOMIC DNA]</scope>
    <source>
        <strain evidence="2">cv. Jeju island</strain>
        <tissue evidence="1">Leaf</tissue>
    </source>
</reference>
<comment type="caution">
    <text evidence="1">The sequence shown here is derived from an EMBL/GenBank/DDBJ whole genome shotgun (WGS) entry which is preliminary data.</text>
</comment>
<organism evidence="1 2">
    <name type="scientific">Prunus yedoensis var. nudiflora</name>
    <dbReference type="NCBI Taxonomy" id="2094558"/>
    <lineage>
        <taxon>Eukaryota</taxon>
        <taxon>Viridiplantae</taxon>
        <taxon>Streptophyta</taxon>
        <taxon>Embryophyta</taxon>
        <taxon>Tracheophyta</taxon>
        <taxon>Spermatophyta</taxon>
        <taxon>Magnoliopsida</taxon>
        <taxon>eudicotyledons</taxon>
        <taxon>Gunneridae</taxon>
        <taxon>Pentapetalae</taxon>
        <taxon>rosids</taxon>
        <taxon>fabids</taxon>
        <taxon>Rosales</taxon>
        <taxon>Rosaceae</taxon>
        <taxon>Amygdaloideae</taxon>
        <taxon>Amygdaleae</taxon>
        <taxon>Prunus</taxon>
    </lineage>
</organism>
<dbReference type="AlphaFoldDB" id="A0A314YWW8"/>
<protein>
    <submittedName>
        <fullName evidence="1">Uncharacterized protein</fullName>
    </submittedName>
</protein>
<proteinExistence type="predicted"/>
<accession>A0A314YWW8</accession>
<name>A0A314YWW8_PRUYE</name>
<keyword evidence="2" id="KW-1185">Reference proteome</keyword>
<sequence>MCSALNLGAFVDTLLTSTSPLSKSHQLRLGSAQLGLIISTHVIGSASPPPVDMCSAWPHNHNKYMLGSASSSPTDMCSARSDTGLTRRSPTIKGLLVIPHIPPNKE</sequence>
<gene>
    <name evidence="1" type="ORF">Pyn_05486</name>
</gene>
<evidence type="ECO:0000313" key="2">
    <source>
        <dbReference type="Proteomes" id="UP000250321"/>
    </source>
</evidence>
<dbReference type="Proteomes" id="UP000250321">
    <property type="component" value="Unassembled WGS sequence"/>
</dbReference>
<evidence type="ECO:0000313" key="1">
    <source>
        <dbReference type="EMBL" id="PQQ10899.1"/>
    </source>
</evidence>
<dbReference type="EMBL" id="PJQY01000446">
    <property type="protein sequence ID" value="PQQ10899.1"/>
    <property type="molecule type" value="Genomic_DNA"/>
</dbReference>